<protein>
    <recommendedName>
        <fullName evidence="2">Glycosyltransferase 2-like domain-containing protein</fullName>
    </recommendedName>
</protein>
<keyword evidence="1" id="KW-1133">Transmembrane helix</keyword>
<dbReference type="Gene3D" id="3.90.550.10">
    <property type="entry name" value="Spore Coat Polysaccharide Biosynthesis Protein SpsA, Chain A"/>
    <property type="match status" value="1"/>
</dbReference>
<dbReference type="EMBL" id="MGAG01000026">
    <property type="protein sequence ID" value="OGK40313.1"/>
    <property type="molecule type" value="Genomic_DNA"/>
</dbReference>
<dbReference type="STRING" id="1802056.A2954_02835"/>
<gene>
    <name evidence="3" type="ORF">A2954_02835</name>
</gene>
<keyword evidence="1" id="KW-0812">Transmembrane</keyword>
<proteinExistence type="predicted"/>
<feature type="transmembrane region" description="Helical" evidence="1">
    <location>
        <begin position="306"/>
        <end position="327"/>
    </location>
</feature>
<name>A0A1F7IAD6_9BACT</name>
<dbReference type="SUPFAM" id="SSF53448">
    <property type="entry name" value="Nucleotide-diphospho-sugar transferases"/>
    <property type="match status" value="1"/>
</dbReference>
<comment type="caution">
    <text evidence="3">The sequence shown here is derived from an EMBL/GenBank/DDBJ whole genome shotgun (WGS) entry which is preliminary data.</text>
</comment>
<feature type="transmembrane region" description="Helical" evidence="1">
    <location>
        <begin position="276"/>
        <end position="294"/>
    </location>
</feature>
<dbReference type="AlphaFoldDB" id="A0A1F7IAD6"/>
<keyword evidence="1" id="KW-0472">Membrane</keyword>
<dbReference type="CDD" id="cd00761">
    <property type="entry name" value="Glyco_tranf_GTA_type"/>
    <property type="match status" value="1"/>
</dbReference>
<dbReference type="Proteomes" id="UP000177698">
    <property type="component" value="Unassembled WGS sequence"/>
</dbReference>
<evidence type="ECO:0000259" key="2">
    <source>
        <dbReference type="Pfam" id="PF00535"/>
    </source>
</evidence>
<dbReference type="InterPro" id="IPR001173">
    <property type="entry name" value="Glyco_trans_2-like"/>
</dbReference>
<dbReference type="Pfam" id="PF00535">
    <property type="entry name" value="Glycos_transf_2"/>
    <property type="match status" value="1"/>
</dbReference>
<dbReference type="PANTHER" id="PTHR22916:SF64">
    <property type="entry name" value="TRANSFERASE, PUTATIVE-RELATED"/>
    <property type="match status" value="1"/>
</dbReference>
<reference evidence="3 4" key="1">
    <citation type="journal article" date="2016" name="Nat. Commun.">
        <title>Thousands of microbial genomes shed light on interconnected biogeochemical processes in an aquifer system.</title>
        <authorList>
            <person name="Anantharaman K."/>
            <person name="Brown C.T."/>
            <person name="Hug L.A."/>
            <person name="Sharon I."/>
            <person name="Castelle C.J."/>
            <person name="Probst A.J."/>
            <person name="Thomas B.C."/>
            <person name="Singh A."/>
            <person name="Wilkins M.J."/>
            <person name="Karaoz U."/>
            <person name="Brodie E.L."/>
            <person name="Williams K.H."/>
            <person name="Hubbard S.S."/>
            <person name="Banfield J.F."/>
        </authorList>
    </citation>
    <scope>NUCLEOTIDE SEQUENCE [LARGE SCALE GENOMIC DNA]</scope>
</reference>
<evidence type="ECO:0000256" key="1">
    <source>
        <dbReference type="SAM" id="Phobius"/>
    </source>
</evidence>
<evidence type="ECO:0000313" key="3">
    <source>
        <dbReference type="EMBL" id="OGK40313.1"/>
    </source>
</evidence>
<sequence>MRQFPKISVVIATFNSDRTLEKCLNSLYKQNYPKDKLEIIISDGGSTDKTKSISKKFNAKIVRVPKNRQNAEFNKGFGLKFITGEYVLCIDHDNVLPNPNWLKNMLYPLVKNDEIVATEPIRYHYDPNFSLLDRYFALFGVNDPVPYYLGKADRMDYIHENYNLIGKAEKKDSYFLVSFDKNRPNNIPTLGANGFLIRKKFLFQAQINPEKYFHIDINVDLVKKGFVKYAFVKTTIIHLTDSTILDFLKRRILFINQYYFKNLRLRRYSVYNSSDNLKLLLFILYSITFIKPILDSLRGWLKIKDIAWFIHPVMCFAVLNIYGFTFCKNIIRRLKFF</sequence>
<accession>A0A1F7IAD6</accession>
<dbReference type="PANTHER" id="PTHR22916">
    <property type="entry name" value="GLYCOSYLTRANSFERASE"/>
    <property type="match status" value="1"/>
</dbReference>
<organism evidence="3 4">
    <name type="scientific">Candidatus Roizmanbacteria bacterium RIFCSPLOWO2_01_FULL_37_12</name>
    <dbReference type="NCBI Taxonomy" id="1802056"/>
    <lineage>
        <taxon>Bacteria</taxon>
        <taxon>Candidatus Roizmaniibacteriota</taxon>
    </lineage>
</organism>
<feature type="domain" description="Glycosyltransferase 2-like" evidence="2">
    <location>
        <begin position="8"/>
        <end position="129"/>
    </location>
</feature>
<evidence type="ECO:0000313" key="4">
    <source>
        <dbReference type="Proteomes" id="UP000177698"/>
    </source>
</evidence>
<dbReference type="InterPro" id="IPR029044">
    <property type="entry name" value="Nucleotide-diphossugar_trans"/>
</dbReference>